<feature type="compositionally biased region" description="Basic and acidic residues" evidence="22">
    <location>
        <begin position="1571"/>
        <end position="1580"/>
    </location>
</feature>
<dbReference type="InterPro" id="IPR040156">
    <property type="entry name" value="ETF-QO"/>
</dbReference>
<evidence type="ECO:0000256" key="23">
    <source>
        <dbReference type="SAM" id="Phobius"/>
    </source>
</evidence>
<evidence type="ECO:0000256" key="8">
    <source>
        <dbReference type="ARBA" id="ARBA00022448"/>
    </source>
</evidence>
<dbReference type="Pfam" id="PF07572">
    <property type="entry name" value="BCNT"/>
    <property type="match status" value="1"/>
</dbReference>
<dbReference type="GO" id="GO:0022857">
    <property type="term" value="F:transmembrane transporter activity"/>
    <property type="evidence" value="ECO:0007669"/>
    <property type="project" value="InterPro"/>
</dbReference>
<keyword evidence="10" id="KW-0479">Metal-binding</keyword>
<evidence type="ECO:0000256" key="17">
    <source>
        <dbReference type="ARBA" id="ARBA00023014"/>
    </source>
</evidence>
<comment type="catalytic activity">
    <reaction evidence="21">
        <text>a ubiquinone + reduced [electron-transfer flavoprotein] = a ubiquinol + oxidized [electron-transfer flavoprotein] + H(+)</text>
        <dbReference type="Rhea" id="RHEA:24052"/>
        <dbReference type="Rhea" id="RHEA-COMP:9565"/>
        <dbReference type="Rhea" id="RHEA-COMP:9566"/>
        <dbReference type="Rhea" id="RHEA-COMP:10685"/>
        <dbReference type="Rhea" id="RHEA-COMP:10686"/>
        <dbReference type="ChEBI" id="CHEBI:15378"/>
        <dbReference type="ChEBI" id="CHEBI:16389"/>
        <dbReference type="ChEBI" id="CHEBI:17976"/>
        <dbReference type="ChEBI" id="CHEBI:57692"/>
        <dbReference type="ChEBI" id="CHEBI:58307"/>
        <dbReference type="EC" id="1.5.5.1"/>
    </reaction>
</comment>
<feature type="region of interest" description="Disordered" evidence="22">
    <location>
        <begin position="670"/>
        <end position="707"/>
    </location>
</feature>
<feature type="compositionally biased region" description="Pro residues" evidence="22">
    <location>
        <begin position="1604"/>
        <end position="1613"/>
    </location>
</feature>
<feature type="compositionally biased region" description="Low complexity" evidence="22">
    <location>
        <begin position="1491"/>
        <end position="1500"/>
    </location>
</feature>
<feature type="transmembrane region" description="Helical" evidence="23">
    <location>
        <begin position="879"/>
        <end position="897"/>
    </location>
</feature>
<evidence type="ECO:0000256" key="12">
    <source>
        <dbReference type="ARBA" id="ARBA00022827"/>
    </source>
</evidence>
<keyword evidence="14" id="KW-0249">Electron transport</keyword>
<feature type="compositionally biased region" description="Basic and acidic residues" evidence="22">
    <location>
        <begin position="674"/>
        <end position="683"/>
    </location>
</feature>
<dbReference type="PANTHER" id="PTHR10617">
    <property type="entry name" value="ELECTRON TRANSFER FLAVOPROTEIN-UBIQUINONE OXIDOREDUCTASE"/>
    <property type="match status" value="1"/>
</dbReference>
<keyword evidence="11" id="KW-0999">Mitochondrion inner membrane</keyword>
<feature type="transmembrane region" description="Helical" evidence="23">
    <location>
        <begin position="1107"/>
        <end position="1127"/>
    </location>
</feature>
<dbReference type="Proteomes" id="UP000327013">
    <property type="component" value="Unassembled WGS sequence"/>
</dbReference>
<keyword evidence="19" id="KW-0496">Mitochondrion</keyword>
<feature type="compositionally biased region" description="Acidic residues" evidence="22">
    <location>
        <begin position="1473"/>
        <end position="1490"/>
    </location>
</feature>
<evidence type="ECO:0000256" key="22">
    <source>
        <dbReference type="SAM" id="MobiDB-lite"/>
    </source>
</evidence>
<keyword evidence="8" id="KW-0813">Transport</keyword>
<feature type="compositionally biased region" description="Basic residues" evidence="22">
    <location>
        <begin position="1712"/>
        <end position="1721"/>
    </location>
</feature>
<dbReference type="Gene3D" id="3.30.9.90">
    <property type="match status" value="1"/>
</dbReference>
<evidence type="ECO:0000256" key="7">
    <source>
        <dbReference type="ARBA" id="ARBA00015394"/>
    </source>
</evidence>
<feature type="transmembrane region" description="Helical" evidence="23">
    <location>
        <begin position="972"/>
        <end position="993"/>
    </location>
</feature>
<dbReference type="FunFam" id="1.20.1250.20:FF:000034">
    <property type="entry name" value="MFS general substrate transporter"/>
    <property type="match status" value="1"/>
</dbReference>
<feature type="domain" description="BCNT-C" evidence="25">
    <location>
        <begin position="1727"/>
        <end position="1804"/>
    </location>
</feature>
<feature type="transmembrane region" description="Helical" evidence="23">
    <location>
        <begin position="1196"/>
        <end position="1220"/>
    </location>
</feature>
<keyword evidence="17" id="KW-0411">Iron-sulfur</keyword>
<evidence type="ECO:0000256" key="10">
    <source>
        <dbReference type="ARBA" id="ARBA00022723"/>
    </source>
</evidence>
<comment type="cofactor">
    <cofactor evidence="2">
        <name>FAD</name>
        <dbReference type="ChEBI" id="CHEBI:57692"/>
    </cofactor>
</comment>
<dbReference type="Gene3D" id="3.30.70.20">
    <property type="match status" value="1"/>
</dbReference>
<dbReference type="FunFam" id="1.20.1250.20:FF:000068">
    <property type="entry name" value="MFS general substrate transporter"/>
    <property type="match status" value="1"/>
</dbReference>
<evidence type="ECO:0000256" key="20">
    <source>
        <dbReference type="ARBA" id="ARBA00023136"/>
    </source>
</evidence>
<name>A0A5N6KR01_9ROSI</name>
<dbReference type="SUPFAM" id="SSF103473">
    <property type="entry name" value="MFS general substrate transporter"/>
    <property type="match status" value="1"/>
</dbReference>
<dbReference type="SUPFAM" id="SSF54373">
    <property type="entry name" value="FAD-linked reductases, C-terminal domain"/>
    <property type="match status" value="1"/>
</dbReference>
<evidence type="ECO:0000256" key="21">
    <source>
        <dbReference type="ARBA" id="ARBA00052682"/>
    </source>
</evidence>
<dbReference type="InterPro" id="IPR007859">
    <property type="entry name" value="ETF-QO/FixX_C"/>
</dbReference>
<evidence type="ECO:0000259" key="25">
    <source>
        <dbReference type="PROSITE" id="PS51279"/>
    </source>
</evidence>
<comment type="caution">
    <text evidence="26">The sequence shown here is derived from an EMBL/GenBank/DDBJ whole genome shotgun (WGS) entry which is preliminary data.</text>
</comment>
<keyword evidence="20 23" id="KW-0472">Membrane</keyword>
<feature type="transmembrane region" description="Helical" evidence="23">
    <location>
        <begin position="939"/>
        <end position="960"/>
    </location>
</feature>
<reference evidence="26 27" key="1">
    <citation type="submission" date="2019-06" db="EMBL/GenBank/DDBJ databases">
        <title>A chromosomal-level reference genome of Carpinus fangiana (Coryloideae, Betulaceae).</title>
        <authorList>
            <person name="Yang X."/>
            <person name="Wang Z."/>
            <person name="Zhang L."/>
            <person name="Hao G."/>
            <person name="Liu J."/>
            <person name="Yang Y."/>
        </authorList>
    </citation>
    <scope>NUCLEOTIDE SEQUENCE [LARGE SCALE GENOMIC DNA]</scope>
    <source>
        <strain evidence="26">Cfa_2016G</strain>
        <tissue evidence="26">Leaf</tissue>
    </source>
</reference>
<organism evidence="26 27">
    <name type="scientific">Carpinus fangiana</name>
    <dbReference type="NCBI Taxonomy" id="176857"/>
    <lineage>
        <taxon>Eukaryota</taxon>
        <taxon>Viridiplantae</taxon>
        <taxon>Streptophyta</taxon>
        <taxon>Embryophyta</taxon>
        <taxon>Tracheophyta</taxon>
        <taxon>Spermatophyta</taxon>
        <taxon>Magnoliopsida</taxon>
        <taxon>eudicotyledons</taxon>
        <taxon>Gunneridae</taxon>
        <taxon>Pentapetalae</taxon>
        <taxon>rosids</taxon>
        <taxon>fabids</taxon>
        <taxon>Fagales</taxon>
        <taxon>Betulaceae</taxon>
        <taxon>Carpinus</taxon>
    </lineage>
</organism>
<dbReference type="PANTHER" id="PTHR10617:SF107">
    <property type="entry name" value="ELECTRON TRANSFER FLAVOPROTEIN-UBIQUINONE OXIDOREDUCTASE, MITOCHONDRIAL"/>
    <property type="match status" value="1"/>
</dbReference>
<feature type="compositionally biased region" description="Basic residues" evidence="22">
    <location>
        <begin position="1539"/>
        <end position="1549"/>
    </location>
</feature>
<proteinExistence type="inferred from homology"/>
<protein>
    <recommendedName>
        <fullName evidence="7">Electron transfer flavoprotein-ubiquinone oxidoreductase, mitochondrial</fullName>
        <ecNumber evidence="6">1.5.5.1</ecNumber>
    </recommendedName>
</protein>
<keyword evidence="9" id="KW-0285">Flavoprotein</keyword>
<evidence type="ECO:0000256" key="6">
    <source>
        <dbReference type="ARBA" id="ARBA00012696"/>
    </source>
</evidence>
<dbReference type="Pfam" id="PF07690">
    <property type="entry name" value="MFS_1"/>
    <property type="match status" value="1"/>
</dbReference>
<evidence type="ECO:0000256" key="4">
    <source>
        <dbReference type="ARBA" id="ARBA00004273"/>
    </source>
</evidence>
<evidence type="ECO:0000256" key="11">
    <source>
        <dbReference type="ARBA" id="ARBA00022792"/>
    </source>
</evidence>
<dbReference type="Gene3D" id="1.20.1250.20">
    <property type="entry name" value="MFS general substrate transporter like domains"/>
    <property type="match status" value="2"/>
</dbReference>
<evidence type="ECO:0000256" key="19">
    <source>
        <dbReference type="ARBA" id="ARBA00023128"/>
    </source>
</evidence>
<feature type="domain" description="Major facilitator superfamily (MFS) profile" evidence="24">
    <location>
        <begin position="805"/>
        <end position="1228"/>
    </location>
</feature>
<feature type="transmembrane region" description="Helical" evidence="23">
    <location>
        <begin position="1043"/>
        <end position="1063"/>
    </location>
</feature>
<feature type="region of interest" description="Disordered" evidence="22">
    <location>
        <begin position="1689"/>
        <end position="1724"/>
    </location>
</feature>
<dbReference type="PROSITE" id="PS51279">
    <property type="entry name" value="BCNT_C"/>
    <property type="match status" value="1"/>
</dbReference>
<keyword evidence="13" id="KW-0809">Transit peptide</keyword>
<feature type="transmembrane region" description="Helical" evidence="23">
    <location>
        <begin position="1168"/>
        <end position="1190"/>
    </location>
</feature>
<dbReference type="Pfam" id="PF13450">
    <property type="entry name" value="NAD_binding_8"/>
    <property type="match status" value="1"/>
</dbReference>
<dbReference type="GO" id="GO:0004174">
    <property type="term" value="F:electron-transferring-flavoprotein dehydrogenase activity"/>
    <property type="evidence" value="ECO:0007669"/>
    <property type="project" value="UniProtKB-EC"/>
</dbReference>
<evidence type="ECO:0000256" key="3">
    <source>
        <dbReference type="ARBA" id="ARBA00004141"/>
    </source>
</evidence>
<keyword evidence="16" id="KW-0408">Iron</keyword>
<dbReference type="GO" id="GO:0005743">
    <property type="term" value="C:mitochondrial inner membrane"/>
    <property type="evidence" value="ECO:0007669"/>
    <property type="project" value="UniProtKB-SubCell"/>
</dbReference>
<sequence length="1804" mass="196752">MASKASASRAIRPAFAPLLRPQHARRCIASQTCARTSRPQSFRPRAAASPQAARPTRTITTSSARRLASVEDEPLDPRNMERESDEVDVCIVGGGPAGLSAAIRLKQLANEAGNEDFRVLLLEKAGEIGDHIVSGNVIEPSALDELLPDWKSEDNPNAFTDITPATKDKMRFLTKGSAIPIPTPPQMNNHGNYIISLNQFTKWLGERAEELGVEIYPGFAASEVLYTGEGCVRGIATNDQGISRSGKPKDTFERGMEFHARVTLLAEGCHGSLTKQVIKKYDLRRDSQPQTYGLGIKEVWEIDPAKFEKGLVAHSMGYPLASDTYGGGWMYHFGDNLVSIGLVVGLDYPNPWTSPYGEFQKMKHHPYYSKYLEGGKCIAYAARALNEGGFQSIPKCSFPGGALIGDTAGFLNVPKIKGTHTAMRSGMLAAEATYTALKDKTDTNDVFLFDYEDKLRNSSIWTELKQVRNMRPSFHSPLGLYGGIAYSGLEAYVFRGKTPWTLKHSDKGDHGATKLADQCQKIEYPKPDGKISFDILTSVSRTGTNHEEDQPVHLRVEDWDEHAQKEWPKYKGVENRFCPAGVYEYVEDETKDIGVRFQINAQNCIHCKTCDIKVPDQMSGAMYRMPACHCIRYRLYKQGDPMKLTIRSARQSRHCSRDSEACLTTLKNPSVARQETRQHESLETTRIAAETRPNRRTPSPWAAKGEKGSHDSLLAAPLPLNNVGAAPPIGEALRLAGVGSDATTKSSYAVPVAPASNVDTSSDPEKEAPPVYDSQIHAQYDDDLHVPALRSTTERKLMLKIDFFVIPCLCLLYLLAFLDRVNIGNARLLGMENRNPPFDGSILLLGSNQYNVALVIFFVPYVLFEIPSNVLMKRFSPRVWLSSCMMLFGFITMMQGVTNSYGGLLAARFFLGLAETGMFPGCFYLISMWYKRHEAQRRYSFFFSSTTLAGAFGGLLAAAINSMNGDRGYLAWRWVFILEGGFTCLIAFIFFFIMPNFPEDAKWLTEEERSYVTARLRADQGRTAAERKITLRDVGRVFMDYKLYLGGLMYFGLIVPAYGYAYFSPTIIAEYGYSKVKTQLYSVAPWAGAFFLAMCVATVSDLSRHRFAFTLLPICISITGFSILLSVRDNIHVQYAALFLCAAGTYSAMPVIVCWFQMNLGGHHRRAVGTGWQVGFGNIGGFIAVFAFLPKDKPDFVPGYSICLAFIALSAVSCIAYFFACMLQNRSRERRPTDLGLTEHDKTELGDMTHALLCSHLCALRSAWPYLRSCITEHLPATTLKHHQPSKTSGLPASAAADFTYRPDQEETPYQPTPSPSPQRDSEANATMKVTAPLVLATTTLFLTGTHAGPAAYGICQTGCSVVVAACYGAAGFVFGTVTGGVGAPPAIITCNSAYGTCQAACAAVALTPTPVWPGMLLGAMPGLSGRPPQRGASSSHAMHLFLSTPAVALAHSSPRIHSPPWTLANMQSHPDEEQDDEAYNSASDEDFDPDTAAADAEAASSDEEDKEGTANGRKRRRAPGEAEDLDFDNSGDEATVRKGQRKKKKRKSGAAGDDEDEGGDGGLIKTRSQRMQETKEKKPLVQAGKATVNVDDLWAQMSTPAPTASPIPPAPSPTSTTTAQPNTTTSTTSTSTPNAPPHPPTHPSPASAPPTDTITIKRTYEFAGQLSTEERIVPASSAEAKLYLAEQEAATAAAAAAASKPTAATAASKPGTRKPMKRKSMFATAGATAGTGYGSAAAAPQQGPKLTTLQKSRLDWAQQVDREGIAAELDEHARAKDSYAGRMDFLGRMEAKREEDVRASRAK</sequence>
<dbReference type="GO" id="GO:0051536">
    <property type="term" value="F:iron-sulfur cluster binding"/>
    <property type="evidence" value="ECO:0007669"/>
    <property type="project" value="UniProtKB-KW"/>
</dbReference>
<evidence type="ECO:0000256" key="13">
    <source>
        <dbReference type="ARBA" id="ARBA00022946"/>
    </source>
</evidence>
<evidence type="ECO:0000256" key="14">
    <source>
        <dbReference type="ARBA" id="ARBA00022982"/>
    </source>
</evidence>
<dbReference type="GO" id="GO:0046872">
    <property type="term" value="F:metal ion binding"/>
    <property type="evidence" value="ECO:0007669"/>
    <property type="project" value="UniProtKB-KW"/>
</dbReference>
<evidence type="ECO:0000256" key="2">
    <source>
        <dbReference type="ARBA" id="ARBA00001974"/>
    </source>
</evidence>
<dbReference type="InterPro" id="IPR036188">
    <property type="entry name" value="FAD/NAD-bd_sf"/>
</dbReference>
<feature type="transmembrane region" description="Helical" evidence="23">
    <location>
        <begin position="909"/>
        <end position="927"/>
    </location>
</feature>
<keyword evidence="15" id="KW-0560">Oxidoreductase</keyword>
<feature type="region of interest" description="Disordered" evidence="22">
    <location>
        <begin position="1459"/>
        <end position="1672"/>
    </location>
</feature>
<evidence type="ECO:0000313" key="27">
    <source>
        <dbReference type="Proteomes" id="UP000327013"/>
    </source>
</evidence>
<evidence type="ECO:0000256" key="5">
    <source>
        <dbReference type="ARBA" id="ARBA00006796"/>
    </source>
</evidence>
<dbReference type="InterPro" id="IPR020846">
    <property type="entry name" value="MFS_dom"/>
</dbReference>
<dbReference type="SUPFAM" id="SSF54862">
    <property type="entry name" value="4Fe-4S ferredoxins"/>
    <property type="match status" value="1"/>
</dbReference>
<evidence type="ECO:0000256" key="15">
    <source>
        <dbReference type="ARBA" id="ARBA00023002"/>
    </source>
</evidence>
<evidence type="ECO:0000256" key="18">
    <source>
        <dbReference type="ARBA" id="ARBA00023075"/>
    </source>
</evidence>
<comment type="subcellular location">
    <subcellularLocation>
        <location evidence="3">Membrane</location>
        <topology evidence="3">Multi-pass membrane protein</topology>
    </subcellularLocation>
    <subcellularLocation>
        <location evidence="4">Mitochondrion inner membrane</location>
    </subcellularLocation>
</comment>
<keyword evidence="27" id="KW-1185">Reference proteome</keyword>
<dbReference type="Gene3D" id="3.50.50.60">
    <property type="entry name" value="FAD/NAD(P)-binding domain"/>
    <property type="match status" value="1"/>
</dbReference>
<evidence type="ECO:0000256" key="1">
    <source>
        <dbReference type="ARBA" id="ARBA00001966"/>
    </source>
</evidence>
<dbReference type="Pfam" id="PF21162">
    <property type="entry name" value="ETFQO_UQ-bd"/>
    <property type="match status" value="1"/>
</dbReference>
<feature type="transmembrane region" description="Helical" evidence="23">
    <location>
        <begin position="1083"/>
        <end position="1100"/>
    </location>
</feature>
<dbReference type="InterPro" id="IPR011701">
    <property type="entry name" value="MFS"/>
</dbReference>
<evidence type="ECO:0000259" key="24">
    <source>
        <dbReference type="PROSITE" id="PS50850"/>
    </source>
</evidence>
<comment type="cofactor">
    <cofactor evidence="1">
        <name>[4Fe-4S] cluster</name>
        <dbReference type="ChEBI" id="CHEBI:49883"/>
    </cofactor>
</comment>
<comment type="similarity">
    <text evidence="5">Belongs to the ETF-QO/FixC family.</text>
</comment>
<dbReference type="Pfam" id="PF05187">
    <property type="entry name" value="Fer4_ETF_QO"/>
    <property type="match status" value="1"/>
</dbReference>
<dbReference type="SUPFAM" id="SSF51905">
    <property type="entry name" value="FAD/NAD(P)-binding domain"/>
    <property type="match status" value="1"/>
</dbReference>
<dbReference type="EMBL" id="VIBQ01000010">
    <property type="protein sequence ID" value="KAB8339075.1"/>
    <property type="molecule type" value="Genomic_DNA"/>
</dbReference>
<dbReference type="EC" id="1.5.5.1" evidence="6"/>
<keyword evidence="18" id="KW-0830">Ubiquinone</keyword>
<feature type="region of interest" description="Disordered" evidence="22">
    <location>
        <begin position="32"/>
        <end position="82"/>
    </location>
</feature>
<dbReference type="FunFam" id="3.30.70.20:FF:000015">
    <property type="entry name" value="Electron transfer flavoprotein-ubiquinone oxidoreductase"/>
    <property type="match status" value="1"/>
</dbReference>
<feature type="region of interest" description="Disordered" evidence="22">
    <location>
        <begin position="1303"/>
        <end position="1325"/>
    </location>
</feature>
<dbReference type="InterPro" id="IPR049398">
    <property type="entry name" value="ETF-QO/FixC_UQ-bd"/>
</dbReference>
<accession>A0A5N6KR01</accession>
<evidence type="ECO:0000256" key="9">
    <source>
        <dbReference type="ARBA" id="ARBA00022630"/>
    </source>
</evidence>
<keyword evidence="23" id="KW-1133">Transmembrane helix</keyword>
<feature type="compositionally biased region" description="Pro residues" evidence="22">
    <location>
        <begin position="1635"/>
        <end position="1649"/>
    </location>
</feature>
<dbReference type="InterPro" id="IPR036259">
    <property type="entry name" value="MFS_trans_sf"/>
</dbReference>
<feature type="compositionally biased region" description="Low complexity" evidence="22">
    <location>
        <begin position="43"/>
        <end position="55"/>
    </location>
</feature>
<feature type="transmembrane region" description="Helical" evidence="23">
    <location>
        <begin position="850"/>
        <end position="867"/>
    </location>
</feature>
<feature type="compositionally biased region" description="Low complexity" evidence="22">
    <location>
        <begin position="1614"/>
        <end position="1634"/>
    </location>
</feature>
<dbReference type="InterPro" id="IPR011421">
    <property type="entry name" value="BCNT-C"/>
</dbReference>
<dbReference type="OrthoDB" id="196786at2759"/>
<keyword evidence="12" id="KW-0274">FAD</keyword>
<evidence type="ECO:0000313" key="26">
    <source>
        <dbReference type="EMBL" id="KAB8339075.1"/>
    </source>
</evidence>
<keyword evidence="23" id="KW-0812">Transmembrane</keyword>
<dbReference type="PROSITE" id="PS50850">
    <property type="entry name" value="MFS"/>
    <property type="match status" value="1"/>
</dbReference>
<evidence type="ECO:0000256" key="16">
    <source>
        <dbReference type="ARBA" id="ARBA00023004"/>
    </source>
</evidence>
<feature type="compositionally biased region" description="Low complexity" evidence="22">
    <location>
        <begin position="1690"/>
        <end position="1711"/>
    </location>
</feature>
<feature type="transmembrane region" description="Helical" evidence="23">
    <location>
        <begin position="1133"/>
        <end position="1156"/>
    </location>
</feature>
<feature type="compositionally biased region" description="Acidic residues" evidence="22">
    <location>
        <begin position="1522"/>
        <end position="1532"/>
    </location>
</feature>
<gene>
    <name evidence="26" type="ORF">FH972_022010</name>
</gene>